<protein>
    <submittedName>
        <fullName evidence="3">Capsule biosynthesis protein CapA</fullName>
    </submittedName>
</protein>
<evidence type="ECO:0000313" key="3">
    <source>
        <dbReference type="EMBL" id="MQY10591.1"/>
    </source>
</evidence>
<proteinExistence type="inferred from homology"/>
<gene>
    <name evidence="3" type="primary">capA</name>
    <name evidence="3" type="ORF">SRB5_07020</name>
</gene>
<comment type="similarity">
    <text evidence="1">Belongs to the CapA family.</text>
</comment>
<organism evidence="3 4">
    <name type="scientific">Streptomyces smaragdinus</name>
    <dbReference type="NCBI Taxonomy" id="2585196"/>
    <lineage>
        <taxon>Bacteria</taxon>
        <taxon>Bacillati</taxon>
        <taxon>Actinomycetota</taxon>
        <taxon>Actinomycetes</taxon>
        <taxon>Kitasatosporales</taxon>
        <taxon>Streptomycetaceae</taxon>
        <taxon>Streptomyces</taxon>
    </lineage>
</organism>
<dbReference type="SMART" id="SM00854">
    <property type="entry name" value="PGA_cap"/>
    <property type="match status" value="1"/>
</dbReference>
<dbReference type="Proteomes" id="UP000466345">
    <property type="component" value="Unassembled WGS sequence"/>
</dbReference>
<dbReference type="Gene3D" id="3.60.21.10">
    <property type="match status" value="1"/>
</dbReference>
<keyword evidence="4" id="KW-1185">Reference proteome</keyword>
<dbReference type="SUPFAM" id="SSF56300">
    <property type="entry name" value="Metallo-dependent phosphatases"/>
    <property type="match status" value="1"/>
</dbReference>
<dbReference type="AlphaFoldDB" id="A0A7K0CAW2"/>
<feature type="domain" description="Capsule synthesis protein CapA" evidence="2">
    <location>
        <begin position="60"/>
        <end position="309"/>
    </location>
</feature>
<evidence type="ECO:0000259" key="2">
    <source>
        <dbReference type="SMART" id="SM00854"/>
    </source>
</evidence>
<evidence type="ECO:0000256" key="1">
    <source>
        <dbReference type="ARBA" id="ARBA00005662"/>
    </source>
</evidence>
<sequence length="384" mass="40386">MARGRAGARERMLERRRTTGRVLASAAAVAAGVALCTAAGSPRPAPAARDDHRPPGRAFTLLATGDVIPYPSIVDQARADAGGEGYDFRKIFAGARPAVAAADLAVCHLETPFGAPEGPFTGYPVFSVPPQLAGALRDTGYDSCSTASNHALDGGTDGVRRTLAALDEAGVAHAGTGRTRGEAARPALLRAGGARVAHLSYTAFSNLEPPGGETWAVNRLDPRRIAADACAARRAGADVVVVSLHWGTEWQREPDRRQLRLAERLTRSATAGRKDIDLVLGTHNHVPQAYEKLHGTWVVYGLGDQVASFVPGLDRGNEGSAARFTFTPRGGRWTVTRAEFLAQRSDQGPPFRLVPASADVRERVSDAVLSRGAGADGLRPAADG</sequence>
<evidence type="ECO:0000313" key="4">
    <source>
        <dbReference type="Proteomes" id="UP000466345"/>
    </source>
</evidence>
<dbReference type="EMBL" id="WEGJ01000002">
    <property type="protein sequence ID" value="MQY10591.1"/>
    <property type="molecule type" value="Genomic_DNA"/>
</dbReference>
<dbReference type="Pfam" id="PF09587">
    <property type="entry name" value="PGA_cap"/>
    <property type="match status" value="1"/>
</dbReference>
<dbReference type="RefSeq" id="WP_228389772.1">
    <property type="nucleotide sequence ID" value="NZ_WEGJ01000002.1"/>
</dbReference>
<reference evidence="3 4" key="1">
    <citation type="submission" date="2019-10" db="EMBL/GenBank/DDBJ databases">
        <title>Streptomyces smaragdinus sp. nov. and Streptomyces fabii sp. nov., isolated from the gut of fungus growing-termite Macrotermes natalensis.</title>
        <authorList>
            <person name="Schwitalla J."/>
            <person name="Benndorf R."/>
            <person name="Martin K."/>
            <person name="De Beer W."/>
            <person name="Kaster A.-K."/>
            <person name="Vollmers J."/>
            <person name="Poulsen M."/>
            <person name="Beemelmanns C."/>
        </authorList>
    </citation>
    <scope>NUCLEOTIDE SEQUENCE [LARGE SCALE GENOMIC DNA]</scope>
    <source>
        <strain evidence="3 4">RB5</strain>
    </source>
</reference>
<name>A0A7K0CAW2_9ACTN</name>
<comment type="caution">
    <text evidence="3">The sequence shown here is derived from an EMBL/GenBank/DDBJ whole genome shotgun (WGS) entry which is preliminary data.</text>
</comment>
<dbReference type="PANTHER" id="PTHR33393:SF13">
    <property type="entry name" value="PGA BIOSYNTHESIS PROTEIN CAPA"/>
    <property type="match status" value="1"/>
</dbReference>
<dbReference type="InterPro" id="IPR052169">
    <property type="entry name" value="CW_Biosynth-Accessory"/>
</dbReference>
<dbReference type="PANTHER" id="PTHR33393">
    <property type="entry name" value="POLYGLUTAMINE SYNTHESIS ACCESSORY PROTEIN RV0574C-RELATED"/>
    <property type="match status" value="1"/>
</dbReference>
<dbReference type="InterPro" id="IPR029052">
    <property type="entry name" value="Metallo-depent_PP-like"/>
</dbReference>
<dbReference type="CDD" id="cd07381">
    <property type="entry name" value="MPP_CapA"/>
    <property type="match status" value="1"/>
</dbReference>
<dbReference type="InterPro" id="IPR019079">
    <property type="entry name" value="Capsule_synth_CapA"/>
</dbReference>
<accession>A0A7K0CAW2</accession>